<dbReference type="EMBL" id="AGBW02008952">
    <property type="protein sequence ID" value="OWR52093.1"/>
    <property type="molecule type" value="Genomic_DNA"/>
</dbReference>
<dbReference type="InParanoid" id="A0A212FEF2"/>
<reference evidence="2 3" key="1">
    <citation type="journal article" date="2011" name="Cell">
        <title>The monarch butterfly genome yields insights into long-distance migration.</title>
        <authorList>
            <person name="Zhan S."/>
            <person name="Merlin C."/>
            <person name="Boore J.L."/>
            <person name="Reppert S.M."/>
        </authorList>
    </citation>
    <scope>NUCLEOTIDE SEQUENCE [LARGE SCALE GENOMIC DNA]</scope>
    <source>
        <strain evidence="2">F-2</strain>
    </source>
</reference>
<dbReference type="GO" id="GO:0005737">
    <property type="term" value="C:cytoplasm"/>
    <property type="evidence" value="ECO:0007669"/>
    <property type="project" value="TreeGrafter"/>
</dbReference>
<evidence type="ECO:0000313" key="3">
    <source>
        <dbReference type="Proteomes" id="UP000007151"/>
    </source>
</evidence>
<accession>A0A212FEF2</accession>
<gene>
    <name evidence="2" type="ORF">KGM_209405</name>
</gene>
<dbReference type="Proteomes" id="UP000007151">
    <property type="component" value="Unassembled WGS sequence"/>
</dbReference>
<dbReference type="GO" id="GO:0008285">
    <property type="term" value="P:negative regulation of cell population proliferation"/>
    <property type="evidence" value="ECO:0007669"/>
    <property type="project" value="InterPro"/>
</dbReference>
<dbReference type="PANTHER" id="PTHR46348:SF1">
    <property type="entry name" value="DELETED IN LUNG AND ESOPHAGEAL CANCER PROTEIN 1"/>
    <property type="match status" value="1"/>
</dbReference>
<proteinExistence type="predicted"/>
<feature type="compositionally biased region" description="Basic and acidic residues" evidence="1">
    <location>
        <begin position="193"/>
        <end position="202"/>
    </location>
</feature>
<evidence type="ECO:0000313" key="2">
    <source>
        <dbReference type="EMBL" id="OWR52093.1"/>
    </source>
</evidence>
<dbReference type="InterPro" id="IPR033304">
    <property type="entry name" value="DLEC1"/>
</dbReference>
<evidence type="ECO:0008006" key="4">
    <source>
        <dbReference type="Google" id="ProtNLM"/>
    </source>
</evidence>
<dbReference type="PANTHER" id="PTHR46348">
    <property type="entry name" value="DELETED IN LUNG AND ESOPHAGEAL CANCER PROTEIN 1"/>
    <property type="match status" value="1"/>
</dbReference>
<dbReference type="GO" id="GO:0005929">
    <property type="term" value="C:cilium"/>
    <property type="evidence" value="ECO:0007669"/>
    <property type="project" value="TreeGrafter"/>
</dbReference>
<name>A0A212FEF2_DANPL</name>
<evidence type="ECO:0000256" key="1">
    <source>
        <dbReference type="SAM" id="MobiDB-lite"/>
    </source>
</evidence>
<comment type="caution">
    <text evidence="2">The sequence shown here is derived from an EMBL/GenBank/DDBJ whole genome shotgun (WGS) entry which is preliminary data.</text>
</comment>
<keyword evidence="3" id="KW-1185">Reference proteome</keyword>
<organism evidence="2 3">
    <name type="scientific">Danaus plexippus plexippus</name>
    <dbReference type="NCBI Taxonomy" id="278856"/>
    <lineage>
        <taxon>Eukaryota</taxon>
        <taxon>Metazoa</taxon>
        <taxon>Ecdysozoa</taxon>
        <taxon>Arthropoda</taxon>
        <taxon>Hexapoda</taxon>
        <taxon>Insecta</taxon>
        <taxon>Pterygota</taxon>
        <taxon>Neoptera</taxon>
        <taxon>Endopterygota</taxon>
        <taxon>Lepidoptera</taxon>
        <taxon>Glossata</taxon>
        <taxon>Ditrysia</taxon>
        <taxon>Papilionoidea</taxon>
        <taxon>Nymphalidae</taxon>
        <taxon>Danainae</taxon>
        <taxon>Danaini</taxon>
        <taxon>Danaina</taxon>
        <taxon>Danaus</taxon>
        <taxon>Danaus</taxon>
    </lineage>
</organism>
<dbReference type="AlphaFoldDB" id="A0A212FEF2"/>
<feature type="region of interest" description="Disordered" evidence="1">
    <location>
        <begin position="193"/>
        <end position="215"/>
    </location>
</feature>
<dbReference type="GO" id="GO:0015631">
    <property type="term" value="F:tubulin binding"/>
    <property type="evidence" value="ECO:0007669"/>
    <property type="project" value="TreeGrafter"/>
</dbReference>
<sequence length="811" mass="90090">MRVSVRPPKRPELDVELCSRLVVTSGSAAEIKIHFRPQDVRELSDQLFVRVSSGQKLIIPIVAIGTRDNIPMYGVVADRFFLTPVRWCGGGTVQGLALCRADTPGLHTASLRILCSTAIVRPLHLVADALLFSPKHITLKRPLHLLSSLSYNYQWSVRPWGVCSCWDPSYYQEGEDNDSDLCLGALRTKQEMKTEMDNKQAEGDPSSTVHVEPPQGRLEPRRHIELCVRVPDAGGTPGLRRAVLMLILTDIPKESFPADYNPMIVSINVLHEEAIPGVSKSWSREVCDVVCAEMEVWWTVVPVRFALDPPLLLLPYSRRIKSVTIKLRATQLCGISSVKAHFEMMTPPPGPPRLTPGRAHFISATLPLTELPNEFPDTSYIRLRSEQSAWCMSCAVSRWCSERAPGLRPTRCWLGVLPPGVAVRTELAVLNDTHQHIHWWGACHRWYRERAVSLACEGRPPCVDCCSRSCTCLLLTPSRGALRHKQRITLHYQANAPDSDGCVSTLVQVRRTAPDTSSVQSVPGSAARASLVTYRVLAPRIVLSVLPCGGDKRTECVGCALDSSSTAVLRPRSALTVGDTSCCRLRITNTTPIPTHVSWEPALEEKDALRIVFIPDEFELGGYSQVTVMVTLEAKSVVRRRLFVRRAHVLHSYKPLYLLIDAAVSGVEVSVEFPIGGGEHTDSFVSIKMLQVKNTCTCKYEMVFIQPKKEPQPQTRDTEDSPAVEIDQWSETVHHPGYSLACSPSHGTLAANTSACFSVSVFADTWGLYYDQIIILIEQLEPLVIDVWVEVVGSPLSFALRTRDSPWPVLW</sequence>
<dbReference type="KEGG" id="dpl:KGM_209405"/>
<protein>
    <recommendedName>
        <fullName evidence="4">Deleted in lung and esophageal cancer protein 1</fullName>
    </recommendedName>
</protein>